<name>A0ABV1IRM9_9FIRM</name>
<dbReference type="EMBL" id="JBBNIN010000002">
    <property type="protein sequence ID" value="MEQ2709852.1"/>
    <property type="molecule type" value="Genomic_DNA"/>
</dbReference>
<gene>
    <name evidence="1" type="ORF">AAAU51_01495</name>
</gene>
<dbReference type="Proteomes" id="UP001482154">
    <property type="component" value="Unassembled WGS sequence"/>
</dbReference>
<sequence length="91" mass="10821">MQQIYFRLQESMELKKGEKIKLTVFSSKEIQRDDKDFVAGIIDETGKERYVMHAVDIIHDFYVKKDGKYKVFVENRYKKKIKIGIAICVEK</sequence>
<dbReference type="RefSeq" id="WP_252196814.1">
    <property type="nucleotide sequence ID" value="NZ_JBBNIN010000002.1"/>
</dbReference>
<evidence type="ECO:0000313" key="2">
    <source>
        <dbReference type="Proteomes" id="UP001482154"/>
    </source>
</evidence>
<protein>
    <submittedName>
        <fullName evidence="1">Uncharacterized protein</fullName>
    </submittedName>
</protein>
<evidence type="ECO:0000313" key="1">
    <source>
        <dbReference type="EMBL" id="MEQ2709852.1"/>
    </source>
</evidence>
<accession>A0ABV1IRM9</accession>
<reference evidence="1 2" key="1">
    <citation type="submission" date="2024-04" db="EMBL/GenBank/DDBJ databases">
        <title>Human intestinal bacterial collection.</title>
        <authorList>
            <person name="Pauvert C."/>
            <person name="Hitch T.C.A."/>
            <person name="Clavel T."/>
        </authorList>
    </citation>
    <scope>NUCLEOTIDE SEQUENCE [LARGE SCALE GENOMIC DNA]</scope>
    <source>
        <strain evidence="1 2">CLA-AA-H249</strain>
    </source>
</reference>
<comment type="caution">
    <text evidence="1">The sequence shown here is derived from an EMBL/GenBank/DDBJ whole genome shotgun (WGS) entry which is preliminary data.</text>
</comment>
<organism evidence="1 2">
    <name type="scientific">Anaerostipes amylophilus</name>
    <dbReference type="NCBI Taxonomy" id="2981779"/>
    <lineage>
        <taxon>Bacteria</taxon>
        <taxon>Bacillati</taxon>
        <taxon>Bacillota</taxon>
        <taxon>Clostridia</taxon>
        <taxon>Lachnospirales</taxon>
        <taxon>Lachnospiraceae</taxon>
        <taxon>Anaerostipes</taxon>
    </lineage>
</organism>
<proteinExistence type="predicted"/>
<keyword evidence="2" id="KW-1185">Reference proteome</keyword>